<dbReference type="AlphaFoldDB" id="Q1MQI8"/>
<dbReference type="SUPFAM" id="SSF46565">
    <property type="entry name" value="Chaperone J-domain"/>
    <property type="match status" value="1"/>
</dbReference>
<dbReference type="FunFam" id="2.10.230.10:FF:000002">
    <property type="entry name" value="Molecular chaperone DnaJ"/>
    <property type="match status" value="1"/>
</dbReference>
<protein>
    <recommendedName>
        <fullName evidence="10 11">Chaperone protein DnaJ</fullName>
    </recommendedName>
</protein>
<feature type="binding site" evidence="11">
    <location>
        <position position="167"/>
    </location>
    <ligand>
        <name>Zn(2+)</name>
        <dbReference type="ChEBI" id="CHEBI:29105"/>
        <label>2</label>
    </ligand>
</feature>
<evidence type="ECO:0000313" key="16">
    <source>
        <dbReference type="Proteomes" id="UP000002430"/>
    </source>
</evidence>
<organism evidence="15 16">
    <name type="scientific">Lawsonia intracellularis (strain PHE/MN1-00)</name>
    <dbReference type="NCBI Taxonomy" id="363253"/>
    <lineage>
        <taxon>Bacteria</taxon>
        <taxon>Pseudomonadati</taxon>
        <taxon>Thermodesulfobacteriota</taxon>
        <taxon>Desulfovibrionia</taxon>
        <taxon>Desulfovibrionales</taxon>
        <taxon>Desulfovibrionaceae</taxon>
        <taxon>Lawsonia</taxon>
    </lineage>
</organism>
<reference evidence="15 16" key="1">
    <citation type="submission" date="2005-11" db="EMBL/GenBank/DDBJ databases">
        <title>The complete genome sequence of Lawsonia intracellularis: the causative agent of proliferative enteropathy.</title>
        <authorList>
            <person name="Kaur K."/>
            <person name="Zhang Q."/>
            <person name="Beckler D."/>
            <person name="Munir S."/>
            <person name="Li L."/>
            <person name="Kinsley K."/>
            <person name="Herron L."/>
            <person name="Peterson A."/>
            <person name="May B."/>
            <person name="Singh S."/>
            <person name="Gebhart C."/>
            <person name="Kapur V."/>
        </authorList>
    </citation>
    <scope>NUCLEOTIDE SEQUENCE [LARGE SCALE GENOMIC DNA]</scope>
    <source>
        <strain evidence="15 16">PHE/MN1-00</strain>
    </source>
</reference>
<evidence type="ECO:0000256" key="3">
    <source>
        <dbReference type="ARBA" id="ARBA00022737"/>
    </source>
</evidence>
<evidence type="ECO:0000256" key="2">
    <source>
        <dbReference type="ARBA" id="ARBA00022723"/>
    </source>
</evidence>
<dbReference type="STRING" id="363253.LI0685"/>
<keyword evidence="3 11" id="KW-0677">Repeat</keyword>
<dbReference type="GO" id="GO:0009408">
    <property type="term" value="P:response to heat"/>
    <property type="evidence" value="ECO:0007669"/>
    <property type="project" value="InterPro"/>
</dbReference>
<dbReference type="Gene3D" id="1.10.287.110">
    <property type="entry name" value="DnaJ domain"/>
    <property type="match status" value="1"/>
</dbReference>
<dbReference type="InterPro" id="IPR018253">
    <property type="entry name" value="DnaJ_domain_CS"/>
</dbReference>
<comment type="domain">
    <text evidence="11">The J domain is necessary and sufficient to stimulate DnaK ATPase activity. Zinc center 1 plays an important role in the autonomous, DnaK-independent chaperone activity of DnaJ. Zinc center 2 is essential for interaction with DnaK and for DnaJ activity.</text>
</comment>
<dbReference type="SUPFAM" id="SSF49493">
    <property type="entry name" value="HSP40/DnaJ peptide-binding domain"/>
    <property type="match status" value="2"/>
</dbReference>
<dbReference type="NCBIfam" id="NF008035">
    <property type="entry name" value="PRK10767.1"/>
    <property type="match status" value="1"/>
</dbReference>
<dbReference type="Pfam" id="PF00226">
    <property type="entry name" value="DnaJ"/>
    <property type="match status" value="1"/>
</dbReference>
<keyword evidence="16" id="KW-1185">Reference proteome</keyword>
<dbReference type="GO" id="GO:0042026">
    <property type="term" value="P:protein refolding"/>
    <property type="evidence" value="ECO:0007669"/>
    <property type="project" value="TreeGrafter"/>
</dbReference>
<dbReference type="HAMAP" id="MF_01152">
    <property type="entry name" value="DnaJ"/>
    <property type="match status" value="1"/>
</dbReference>
<feature type="binding site" evidence="11">
    <location>
        <position position="200"/>
    </location>
    <ligand>
        <name>Zn(2+)</name>
        <dbReference type="ChEBI" id="CHEBI:29105"/>
        <label>1</label>
    </ligand>
</feature>
<dbReference type="CDD" id="cd10719">
    <property type="entry name" value="DnaJ_zf"/>
    <property type="match status" value="1"/>
</dbReference>
<dbReference type="Pfam" id="PF00684">
    <property type="entry name" value="DnaJ_CXXCXGXG"/>
    <property type="match status" value="1"/>
</dbReference>
<dbReference type="GO" id="GO:0005524">
    <property type="term" value="F:ATP binding"/>
    <property type="evidence" value="ECO:0007669"/>
    <property type="project" value="InterPro"/>
</dbReference>
<comment type="subunit">
    <text evidence="11">Homodimer.</text>
</comment>
<proteinExistence type="inferred from homology"/>
<dbReference type="InterPro" id="IPR036410">
    <property type="entry name" value="HSP_DnaJ_Cys-rich_dom_sf"/>
</dbReference>
<keyword evidence="4 11" id="KW-0863">Zinc-finger</keyword>
<dbReference type="InterPro" id="IPR036869">
    <property type="entry name" value="J_dom_sf"/>
</dbReference>
<feature type="repeat" description="CXXCXGXG motif" evidence="11">
    <location>
        <begin position="200"/>
        <end position="207"/>
    </location>
</feature>
<evidence type="ECO:0000256" key="6">
    <source>
        <dbReference type="ARBA" id="ARBA00023016"/>
    </source>
</evidence>
<feature type="domain" description="J" evidence="13">
    <location>
        <begin position="5"/>
        <end position="70"/>
    </location>
</feature>
<evidence type="ECO:0000256" key="12">
    <source>
        <dbReference type="PROSITE-ProRule" id="PRU00546"/>
    </source>
</evidence>
<keyword evidence="2 11" id="KW-0479">Metal-binding</keyword>
<dbReference type="PROSITE" id="PS00636">
    <property type="entry name" value="DNAJ_1"/>
    <property type="match status" value="1"/>
</dbReference>
<comment type="cofactor">
    <cofactor evidence="11">
        <name>Zn(2+)</name>
        <dbReference type="ChEBI" id="CHEBI:29105"/>
    </cofactor>
    <text evidence="11">Binds 2 Zn(2+) ions per monomer.</text>
</comment>
<evidence type="ECO:0000256" key="4">
    <source>
        <dbReference type="ARBA" id="ARBA00022771"/>
    </source>
</evidence>
<feature type="repeat" description="CXXCXGXG motif" evidence="11">
    <location>
        <begin position="186"/>
        <end position="193"/>
    </location>
</feature>
<feature type="repeat" description="CXXCXGXG motif" evidence="11">
    <location>
        <begin position="164"/>
        <end position="171"/>
    </location>
</feature>
<dbReference type="NCBIfam" id="TIGR02349">
    <property type="entry name" value="DnaJ_bact"/>
    <property type="match status" value="1"/>
</dbReference>
<name>Q1MQI8_LAWIP</name>
<dbReference type="Gene3D" id="2.60.260.20">
    <property type="entry name" value="Urease metallochaperone UreE, N-terminal domain"/>
    <property type="match status" value="2"/>
</dbReference>
<evidence type="ECO:0000256" key="5">
    <source>
        <dbReference type="ARBA" id="ARBA00022833"/>
    </source>
</evidence>
<gene>
    <name evidence="11 15" type="primary">dnaJ</name>
    <name evidence="15" type="ordered locus">LI0685</name>
</gene>
<dbReference type="PANTHER" id="PTHR43096:SF52">
    <property type="entry name" value="DNAJ HOMOLOG 1, MITOCHONDRIAL-RELATED"/>
    <property type="match status" value="1"/>
</dbReference>
<feature type="binding site" evidence="11">
    <location>
        <position position="189"/>
    </location>
    <ligand>
        <name>Zn(2+)</name>
        <dbReference type="ChEBI" id="CHEBI:29105"/>
        <label>2</label>
    </ligand>
</feature>
<dbReference type="EMBL" id="AM180252">
    <property type="protein sequence ID" value="CAJ54739.1"/>
    <property type="molecule type" value="Genomic_DNA"/>
</dbReference>
<keyword evidence="7 11" id="KW-0143">Chaperone</keyword>
<comment type="subcellular location">
    <subcellularLocation>
        <location evidence="11">Cytoplasm</location>
    </subcellularLocation>
</comment>
<evidence type="ECO:0000256" key="11">
    <source>
        <dbReference type="HAMAP-Rule" id="MF_01152"/>
    </source>
</evidence>
<dbReference type="CDD" id="cd10747">
    <property type="entry name" value="DnaJ_C"/>
    <property type="match status" value="1"/>
</dbReference>
<dbReference type="InterPro" id="IPR012724">
    <property type="entry name" value="DnaJ"/>
</dbReference>
<dbReference type="InterPro" id="IPR001305">
    <property type="entry name" value="HSP_DnaJ_Cys-rich_dom"/>
</dbReference>
<feature type="domain" description="CR-type" evidence="14">
    <location>
        <begin position="134"/>
        <end position="212"/>
    </location>
</feature>
<dbReference type="Pfam" id="PF01556">
    <property type="entry name" value="DnaJ_C"/>
    <property type="match status" value="1"/>
</dbReference>
<dbReference type="FunFam" id="2.60.260.20:FF:000005">
    <property type="entry name" value="Chaperone protein dnaJ 1, mitochondrial"/>
    <property type="match status" value="1"/>
</dbReference>
<evidence type="ECO:0000256" key="7">
    <source>
        <dbReference type="ARBA" id="ARBA00023186"/>
    </source>
</evidence>
<evidence type="ECO:0000259" key="14">
    <source>
        <dbReference type="PROSITE" id="PS51188"/>
    </source>
</evidence>
<dbReference type="PRINTS" id="PR00625">
    <property type="entry name" value="JDOMAIN"/>
</dbReference>
<dbReference type="GO" id="GO:0005737">
    <property type="term" value="C:cytoplasm"/>
    <property type="evidence" value="ECO:0007669"/>
    <property type="project" value="UniProtKB-SubCell"/>
</dbReference>
<feature type="binding site" evidence="11">
    <location>
        <position position="147"/>
    </location>
    <ligand>
        <name>Zn(2+)</name>
        <dbReference type="ChEBI" id="CHEBI:29105"/>
        <label>1</label>
    </ligand>
</feature>
<dbReference type="SUPFAM" id="SSF57938">
    <property type="entry name" value="DnaJ/Hsp40 cysteine-rich domain"/>
    <property type="match status" value="1"/>
</dbReference>
<evidence type="ECO:0000259" key="13">
    <source>
        <dbReference type="PROSITE" id="PS50076"/>
    </source>
</evidence>
<evidence type="ECO:0000256" key="9">
    <source>
        <dbReference type="ARBA" id="ARBA00061004"/>
    </source>
</evidence>
<dbReference type="GO" id="GO:0006260">
    <property type="term" value="P:DNA replication"/>
    <property type="evidence" value="ECO:0007669"/>
    <property type="project" value="UniProtKB-KW"/>
</dbReference>
<feature type="binding site" evidence="11">
    <location>
        <position position="164"/>
    </location>
    <ligand>
        <name>Zn(2+)</name>
        <dbReference type="ChEBI" id="CHEBI:29105"/>
        <label>2</label>
    </ligand>
</feature>
<comment type="function">
    <text evidence="8 11">Participates actively in the response to hyperosmotic and heat shock by preventing the aggregation of stress-denatured proteins and by disaggregating proteins, also in an autonomous, DnaK-independent fashion. Unfolded proteins bind initially to DnaJ; upon interaction with the DnaJ-bound protein, DnaK hydrolyzes its bound ATP, resulting in the formation of a stable complex. GrpE releases ADP from DnaK; ATP binding to DnaK triggers the release of the substrate protein, thus completing the reaction cycle. Several rounds of ATP-dependent interactions between DnaJ, DnaK and GrpE are required for fully efficient folding. Also involved, together with DnaK and GrpE, in the DNA replication of plasmids through activation of initiation proteins.</text>
</comment>
<keyword evidence="5 11" id="KW-0862">Zinc</keyword>
<sequence>MVHRDYYEVLGVSRNASQEEIKKAYRKLALQNHPDHNPNNPEAEQRFKEAAEVYEVLRDPEQRARYDQFGAAGLGGSFSGFSSAEDIFSHFGDIFGDFFGFSMGGSRRKNTPRATAGSDLLYKLTVSFEQAVKGSDISITIPKDVSCEDCGGSGAAPGTLPETCKECNGSGQVRNSQGFFQFIIPCPVCHGEGSTIPHLCPRCKGKGVTQQSKELTVHIPAGIASGTRLRLRGEGEPGTHGGPSGDLHIAVTVEDSKIYQRQGQDLFYYCDISFPQASLGCTLSIPGLDDETLELKVPKGTQSGSVLRIPNKGLPYVGQKRHGDLLVKISVVTPTKLTERQQELLMEFQAITEGRPIEKVKKVARKLGQAIGMK</sequence>
<dbReference type="PANTHER" id="PTHR43096">
    <property type="entry name" value="DNAJ HOMOLOG 1, MITOCHONDRIAL-RELATED"/>
    <property type="match status" value="1"/>
</dbReference>
<feature type="zinc finger region" description="CR-type" evidence="12">
    <location>
        <begin position="134"/>
        <end position="212"/>
    </location>
</feature>
<dbReference type="HOGENOM" id="CLU_017633_0_7_7"/>
<evidence type="ECO:0000256" key="1">
    <source>
        <dbReference type="ARBA" id="ARBA00022705"/>
    </source>
</evidence>
<dbReference type="Proteomes" id="UP000002430">
    <property type="component" value="Chromosome"/>
</dbReference>
<dbReference type="KEGG" id="lip:LI0685"/>
<dbReference type="RefSeq" id="WP_011526768.1">
    <property type="nucleotide sequence ID" value="NC_008011.1"/>
</dbReference>
<dbReference type="eggNOG" id="COG0484">
    <property type="taxonomic scope" value="Bacteria"/>
</dbReference>
<keyword evidence="11" id="KW-0963">Cytoplasm</keyword>
<feature type="binding site" evidence="11">
    <location>
        <position position="186"/>
    </location>
    <ligand>
        <name>Zn(2+)</name>
        <dbReference type="ChEBI" id="CHEBI:29105"/>
        <label>2</label>
    </ligand>
</feature>
<accession>Q1MQI8</accession>
<dbReference type="GO" id="GO:0051082">
    <property type="term" value="F:unfolded protein binding"/>
    <property type="evidence" value="ECO:0007669"/>
    <property type="project" value="UniProtKB-UniRule"/>
</dbReference>
<comment type="similarity">
    <text evidence="9 11">Belongs to the DnaJ family.</text>
</comment>
<dbReference type="SMART" id="SM00271">
    <property type="entry name" value="DnaJ"/>
    <property type="match status" value="1"/>
</dbReference>
<dbReference type="PROSITE" id="PS50076">
    <property type="entry name" value="DNAJ_2"/>
    <property type="match status" value="1"/>
</dbReference>
<feature type="binding site" evidence="11">
    <location>
        <position position="203"/>
    </location>
    <ligand>
        <name>Zn(2+)</name>
        <dbReference type="ChEBI" id="CHEBI:29105"/>
        <label>1</label>
    </ligand>
</feature>
<keyword evidence="6 11" id="KW-0346">Stress response</keyword>
<dbReference type="InterPro" id="IPR001623">
    <property type="entry name" value="DnaJ_domain"/>
</dbReference>
<evidence type="ECO:0000313" key="15">
    <source>
        <dbReference type="EMBL" id="CAJ54739.1"/>
    </source>
</evidence>
<dbReference type="GO" id="GO:0008270">
    <property type="term" value="F:zinc ion binding"/>
    <property type="evidence" value="ECO:0007669"/>
    <property type="project" value="UniProtKB-UniRule"/>
</dbReference>
<dbReference type="NCBIfam" id="NF010894">
    <property type="entry name" value="PRK14301.1"/>
    <property type="match status" value="1"/>
</dbReference>
<dbReference type="FunFam" id="1.10.287.110:FF:000034">
    <property type="entry name" value="Chaperone protein DnaJ"/>
    <property type="match status" value="1"/>
</dbReference>
<feature type="repeat" description="CXXCXGXG motif" evidence="11">
    <location>
        <begin position="147"/>
        <end position="154"/>
    </location>
</feature>
<dbReference type="GO" id="GO:0031072">
    <property type="term" value="F:heat shock protein binding"/>
    <property type="evidence" value="ECO:0007669"/>
    <property type="project" value="InterPro"/>
</dbReference>
<dbReference type="OrthoDB" id="9779889at2"/>
<dbReference type="Gene3D" id="2.10.230.10">
    <property type="entry name" value="Heat shock protein DnaJ, cysteine-rich domain"/>
    <property type="match status" value="1"/>
</dbReference>
<dbReference type="InterPro" id="IPR008971">
    <property type="entry name" value="HSP40/DnaJ_pept-bd"/>
</dbReference>
<dbReference type="PROSITE" id="PS51188">
    <property type="entry name" value="ZF_CR"/>
    <property type="match status" value="1"/>
</dbReference>
<dbReference type="CDD" id="cd06257">
    <property type="entry name" value="DnaJ"/>
    <property type="match status" value="1"/>
</dbReference>
<evidence type="ECO:0000256" key="8">
    <source>
        <dbReference type="ARBA" id="ARBA00053423"/>
    </source>
</evidence>
<feature type="binding site" evidence="11">
    <location>
        <position position="150"/>
    </location>
    <ligand>
        <name>Zn(2+)</name>
        <dbReference type="ChEBI" id="CHEBI:29105"/>
        <label>1</label>
    </ligand>
</feature>
<keyword evidence="1 11" id="KW-0235">DNA replication</keyword>
<evidence type="ECO:0000256" key="10">
    <source>
        <dbReference type="ARBA" id="ARBA00067609"/>
    </source>
</evidence>
<dbReference type="InterPro" id="IPR002939">
    <property type="entry name" value="DnaJ_C"/>
</dbReference>